<dbReference type="Proteomes" id="UP000018890">
    <property type="component" value="Unassembled WGS sequence"/>
</dbReference>
<name>W4Q296_9BACI</name>
<dbReference type="EMBL" id="BAUT01000015">
    <property type="protein sequence ID" value="GAE25853.1"/>
    <property type="molecule type" value="Genomic_DNA"/>
</dbReference>
<sequence length="255" mass="29518">MDKKVLERKLNISKNGGKLRKYIKEKDVICMKNSAQLANIMSWYQKFNIFEMDRNAGMPVISGSVVLEGDTQTVISFEHEKYDGIKVEKYRKKGDEYSLFYSATVHSTTDKKGFEISFSMEEDEEATVKHVAFDYLGVLSLMVFMVYFEDKQYVKQKNVVTLKSKTKKKTGNTSTRKLTRTILEISDSPNLNEDLDKGFDIKTYERHVASWTRRGHFRTIKTKDGKKKVWIKPQICFASDHVVGATKQGVYKKKE</sequence>
<reference evidence="1" key="1">
    <citation type="journal article" date="2014" name="Genome Announc.">
        <title>Draft Genome Sequences of Three Alkaliphilic Bacillus Strains, Bacillus wakoensis JCM 9140T, Bacillus akibai JCM 9157T, and Bacillus hemicellulosilyticus JCM 9152T.</title>
        <authorList>
            <person name="Yuki M."/>
            <person name="Oshima K."/>
            <person name="Suda W."/>
            <person name="Oshida Y."/>
            <person name="Kitamura K."/>
            <person name="Iida T."/>
            <person name="Hattori M."/>
            <person name="Ohkuma M."/>
        </authorList>
    </citation>
    <scope>NUCLEOTIDE SEQUENCE [LARGE SCALE GENOMIC DNA]</scope>
    <source>
        <strain evidence="1">JCM 9140</strain>
    </source>
</reference>
<evidence type="ECO:0000313" key="2">
    <source>
        <dbReference type="Proteomes" id="UP000018890"/>
    </source>
</evidence>
<comment type="caution">
    <text evidence="1">The sequence shown here is derived from an EMBL/GenBank/DDBJ whole genome shotgun (WGS) entry which is preliminary data.</text>
</comment>
<proteinExistence type="predicted"/>
<organism evidence="1 2">
    <name type="scientific">Halalkalibacter wakoensis JCM 9140</name>
    <dbReference type="NCBI Taxonomy" id="1236970"/>
    <lineage>
        <taxon>Bacteria</taxon>
        <taxon>Bacillati</taxon>
        <taxon>Bacillota</taxon>
        <taxon>Bacilli</taxon>
        <taxon>Bacillales</taxon>
        <taxon>Bacillaceae</taxon>
        <taxon>Halalkalibacter</taxon>
    </lineage>
</organism>
<dbReference type="AlphaFoldDB" id="W4Q296"/>
<keyword evidence="2" id="KW-1185">Reference proteome</keyword>
<protein>
    <submittedName>
        <fullName evidence="1">Uncharacterized protein</fullName>
    </submittedName>
</protein>
<dbReference type="RefSeq" id="WP_034744874.1">
    <property type="nucleotide sequence ID" value="NZ_BAUT01000015.1"/>
</dbReference>
<dbReference type="OrthoDB" id="1906755at2"/>
<dbReference type="STRING" id="1236970.JCM9140_1874"/>
<gene>
    <name evidence="1" type="ORF">JCM9140_1874</name>
</gene>
<evidence type="ECO:0000313" key="1">
    <source>
        <dbReference type="EMBL" id="GAE25853.1"/>
    </source>
</evidence>
<accession>W4Q296</accession>